<evidence type="ECO:0000256" key="1">
    <source>
        <dbReference type="ARBA" id="ARBA00022574"/>
    </source>
</evidence>
<dbReference type="PROSITE" id="PS50294">
    <property type="entry name" value="WD_REPEATS_REGION"/>
    <property type="match status" value="1"/>
</dbReference>
<sequence length="258" mass="28642">MTSECGDSFEVIVGTYEEFLLGYKFQKVGQEYKFVQSIAEHSHKSSVRAVTMHNHLLASGGADETIHLYDLVSRKETGVLMQHSGTVNCLKFTPDGAFLVSCSEDGSLAIFRVGNWVLEKVWPKAHKGEGVNSVSVHPSGKLALTVGNDSTLRTWNLVKGRRAYATNIGRKSRKPECVHWSGGEGSYYGVPYDTKLDIYSVQTAGVVHSIQLSSKVSCFTFINVREHISLDRYSLWSTRVIIESIFIRFLGQVSLSLV</sequence>
<dbReference type="Gene3D" id="2.130.10.10">
    <property type="entry name" value="YVTN repeat-like/Quinoprotein amine dehydrogenase"/>
    <property type="match status" value="1"/>
</dbReference>
<dbReference type="SUPFAM" id="SSF50978">
    <property type="entry name" value="WD40 repeat-like"/>
    <property type="match status" value="1"/>
</dbReference>
<dbReference type="InterPro" id="IPR019775">
    <property type="entry name" value="WD40_repeat_CS"/>
</dbReference>
<evidence type="ECO:0000256" key="2">
    <source>
        <dbReference type="ARBA" id="ARBA00022737"/>
    </source>
</evidence>
<keyword evidence="1 4" id="KW-0853">WD repeat</keyword>
<gene>
    <name evidence="5" type="ORF">AAG570_013918</name>
</gene>
<dbReference type="InterPro" id="IPR015943">
    <property type="entry name" value="WD40/YVTN_repeat-like_dom_sf"/>
</dbReference>
<name>A0ABD0YDJ6_9HEMI</name>
<feature type="repeat" description="WD" evidence="4">
    <location>
        <begin position="131"/>
        <end position="165"/>
    </location>
</feature>
<evidence type="ECO:0000256" key="4">
    <source>
        <dbReference type="PROSITE-ProRule" id="PRU00221"/>
    </source>
</evidence>
<dbReference type="EMBL" id="JBFDAA010000009">
    <property type="protein sequence ID" value="KAL1129391.1"/>
    <property type="molecule type" value="Genomic_DNA"/>
</dbReference>
<dbReference type="PANTHER" id="PTHR44675:SF1">
    <property type="entry name" value="P21-ACTIVATED PROTEIN KINASE-INTERACTING PROTEIN 1"/>
    <property type="match status" value="1"/>
</dbReference>
<protein>
    <recommendedName>
        <fullName evidence="7">P21-activated protein kinase-interacting protein 1-like</fullName>
    </recommendedName>
</protein>
<dbReference type="InterPro" id="IPR051959">
    <property type="entry name" value="PAK1-Kinase_Regulator"/>
</dbReference>
<dbReference type="Pfam" id="PF00400">
    <property type="entry name" value="WD40"/>
    <property type="match status" value="3"/>
</dbReference>
<reference evidence="5 6" key="1">
    <citation type="submission" date="2024-07" db="EMBL/GenBank/DDBJ databases">
        <title>Chromosome-level genome assembly of the water stick insect Ranatra chinensis (Heteroptera: Nepidae).</title>
        <authorList>
            <person name="Liu X."/>
        </authorList>
    </citation>
    <scope>NUCLEOTIDE SEQUENCE [LARGE SCALE GENOMIC DNA]</scope>
    <source>
        <strain evidence="5">Cailab_2021Rc</strain>
        <tissue evidence="5">Muscle</tissue>
    </source>
</reference>
<evidence type="ECO:0000256" key="3">
    <source>
        <dbReference type="ARBA" id="ARBA00045213"/>
    </source>
</evidence>
<dbReference type="PROSITE" id="PS00678">
    <property type="entry name" value="WD_REPEATS_1"/>
    <property type="match status" value="1"/>
</dbReference>
<keyword evidence="2" id="KW-0677">Repeat</keyword>
<comment type="function">
    <text evidence="3">Negatively regulates the PAK1 kinase. PAK1 is a member of the PAK kinase family, which has been shown to play a positive role in the regulation of signaling pathways involving MAPK8 and RELA. PAK1 exists as an inactive homodimer, which is activated by binding of small GTPases such as CDC42 to an N-terminal regulatory domain. PAK1IP1 also binds to the N-terminus of PAK1, and inhibits the specific activation of PAK1 by CDC42. May be involved in ribosomal large subunit assembly.</text>
</comment>
<dbReference type="Proteomes" id="UP001558652">
    <property type="component" value="Unassembled WGS sequence"/>
</dbReference>
<dbReference type="PANTHER" id="PTHR44675">
    <property type="entry name" value="PAK1 INTERACTING PROTEIN 1"/>
    <property type="match status" value="1"/>
</dbReference>
<accession>A0ABD0YDJ6</accession>
<keyword evidence="6" id="KW-1185">Reference proteome</keyword>
<evidence type="ECO:0000313" key="5">
    <source>
        <dbReference type="EMBL" id="KAL1129391.1"/>
    </source>
</evidence>
<dbReference type="AlphaFoldDB" id="A0ABD0YDJ6"/>
<feature type="repeat" description="WD" evidence="4">
    <location>
        <begin position="40"/>
        <end position="79"/>
    </location>
</feature>
<proteinExistence type="predicted"/>
<comment type="caution">
    <text evidence="5">The sequence shown here is derived from an EMBL/GenBank/DDBJ whole genome shotgun (WGS) entry which is preliminary data.</text>
</comment>
<feature type="repeat" description="WD" evidence="4">
    <location>
        <begin position="80"/>
        <end position="113"/>
    </location>
</feature>
<dbReference type="SMART" id="SM00320">
    <property type="entry name" value="WD40"/>
    <property type="match status" value="3"/>
</dbReference>
<organism evidence="5 6">
    <name type="scientific">Ranatra chinensis</name>
    <dbReference type="NCBI Taxonomy" id="642074"/>
    <lineage>
        <taxon>Eukaryota</taxon>
        <taxon>Metazoa</taxon>
        <taxon>Ecdysozoa</taxon>
        <taxon>Arthropoda</taxon>
        <taxon>Hexapoda</taxon>
        <taxon>Insecta</taxon>
        <taxon>Pterygota</taxon>
        <taxon>Neoptera</taxon>
        <taxon>Paraneoptera</taxon>
        <taxon>Hemiptera</taxon>
        <taxon>Heteroptera</taxon>
        <taxon>Panheteroptera</taxon>
        <taxon>Nepomorpha</taxon>
        <taxon>Nepidae</taxon>
        <taxon>Ranatrinae</taxon>
        <taxon>Ranatra</taxon>
    </lineage>
</organism>
<dbReference type="InterPro" id="IPR001680">
    <property type="entry name" value="WD40_rpt"/>
</dbReference>
<evidence type="ECO:0008006" key="7">
    <source>
        <dbReference type="Google" id="ProtNLM"/>
    </source>
</evidence>
<dbReference type="PROSITE" id="PS50082">
    <property type="entry name" value="WD_REPEATS_2"/>
    <property type="match status" value="3"/>
</dbReference>
<evidence type="ECO:0000313" key="6">
    <source>
        <dbReference type="Proteomes" id="UP001558652"/>
    </source>
</evidence>
<dbReference type="InterPro" id="IPR036322">
    <property type="entry name" value="WD40_repeat_dom_sf"/>
</dbReference>